<dbReference type="InterPro" id="IPR000731">
    <property type="entry name" value="SSD"/>
</dbReference>
<evidence type="ECO:0000256" key="6">
    <source>
        <dbReference type="ARBA" id="ARBA00022927"/>
    </source>
</evidence>
<feature type="domain" description="SSD" evidence="11">
    <location>
        <begin position="126"/>
        <end position="292"/>
    </location>
</feature>
<accession>A0A2H0UPW2</accession>
<dbReference type="Gene3D" id="1.20.1640.10">
    <property type="entry name" value="Multidrug efflux transporter AcrB transmembrane domain"/>
    <property type="match status" value="1"/>
</dbReference>
<organism evidence="12 13">
    <name type="scientific">Candidatus Harrisonbacteria bacterium CG10_big_fil_rev_8_21_14_0_10_44_23</name>
    <dbReference type="NCBI Taxonomy" id="1974585"/>
    <lineage>
        <taxon>Bacteria</taxon>
        <taxon>Candidatus Harrisoniibacteriota</taxon>
    </lineage>
</organism>
<comment type="subcellular location">
    <subcellularLocation>
        <location evidence="1 10">Cell membrane</location>
        <topology evidence="1 10">Multi-pass membrane protein</topology>
    </subcellularLocation>
</comment>
<dbReference type="GO" id="GO:0006605">
    <property type="term" value="P:protein targeting"/>
    <property type="evidence" value="ECO:0007669"/>
    <property type="project" value="UniProtKB-UniRule"/>
</dbReference>
<comment type="subunit">
    <text evidence="10">Forms a complex with SecD. Part of the essential Sec protein translocation apparatus which comprises SecA, SecYEG and auxiliary proteins SecDF. Other proteins may also be involved.</text>
</comment>
<feature type="transmembrane region" description="Helical" evidence="10">
    <location>
        <begin position="157"/>
        <end position="185"/>
    </location>
</feature>
<evidence type="ECO:0000256" key="3">
    <source>
        <dbReference type="ARBA" id="ARBA00022475"/>
    </source>
</evidence>
<evidence type="ECO:0000259" key="11">
    <source>
        <dbReference type="PROSITE" id="PS50156"/>
    </source>
</evidence>
<evidence type="ECO:0000256" key="1">
    <source>
        <dbReference type="ARBA" id="ARBA00004651"/>
    </source>
</evidence>
<dbReference type="InterPro" id="IPR022646">
    <property type="entry name" value="SecD/SecF_CS"/>
</dbReference>
<reference evidence="13" key="1">
    <citation type="submission" date="2017-09" db="EMBL/GenBank/DDBJ databases">
        <title>Depth-based differentiation of microbial function through sediment-hosted aquifers and enrichment of novel symbionts in the deep terrestrial subsurface.</title>
        <authorList>
            <person name="Probst A.J."/>
            <person name="Ladd B."/>
            <person name="Jarett J.K."/>
            <person name="Geller-Mcgrath D.E."/>
            <person name="Sieber C.M.K."/>
            <person name="Emerson J.B."/>
            <person name="Anantharaman K."/>
            <person name="Thomas B.C."/>
            <person name="Malmstrom R."/>
            <person name="Stieglmeier M."/>
            <person name="Klingl A."/>
            <person name="Woyke T."/>
            <person name="Ryan C.M."/>
            <person name="Banfield J.F."/>
        </authorList>
    </citation>
    <scope>NUCLEOTIDE SEQUENCE [LARGE SCALE GENOMIC DNA]</scope>
</reference>
<dbReference type="GO" id="GO:0065002">
    <property type="term" value="P:intracellular protein transmembrane transport"/>
    <property type="evidence" value="ECO:0007669"/>
    <property type="project" value="UniProtKB-UniRule"/>
</dbReference>
<comment type="function">
    <text evidence="10">Part of the Sec protein translocase complex. Interacts with the SecYEG preprotein conducting channel. SecDF uses the proton motive force (PMF) to complete protein translocation after the ATP-dependent function of SecA.</text>
</comment>
<dbReference type="GO" id="GO:0005886">
    <property type="term" value="C:plasma membrane"/>
    <property type="evidence" value="ECO:0007669"/>
    <property type="project" value="UniProtKB-SubCell"/>
</dbReference>
<keyword evidence="6 10" id="KW-0653">Protein transport</keyword>
<feature type="transmembrane region" description="Helical" evidence="10">
    <location>
        <begin position="191"/>
        <end position="210"/>
    </location>
</feature>
<feature type="transmembrane region" description="Helical" evidence="10">
    <location>
        <begin position="126"/>
        <end position="145"/>
    </location>
</feature>
<dbReference type="AlphaFoldDB" id="A0A2H0UPW2"/>
<name>A0A2H0UPW2_9BACT</name>
<sequence length="298" mass="32946">MIPIIKYKFVYLGIAAILVLASVVALITYGLNLGIDFTGGTLWQIQFPETASIESVREVFHTDLESPEAVVIRNDVDGSYNVHLKEINEEMHQDLSQKLDDRLGPIEERSFQSISGVVGGELVKKAGWAVLINLFAIVLYVAYAFRKVSYPVKSWKYSIATLVALFHDALIPLGIFAVLGVFAGVEIDTNFIVATLMVTGFSVHDTIVVFDRIRENLRIRSSRKESFSKIVNDSINETMARSINTSLTLLVVLAAIFVLGVPTLNYFILVILIGTILGTYSSIFVASPLLTLLQSKKK</sequence>
<evidence type="ECO:0000256" key="9">
    <source>
        <dbReference type="ARBA" id="ARBA00023136"/>
    </source>
</evidence>
<keyword evidence="9 10" id="KW-0472">Membrane</keyword>
<dbReference type="Proteomes" id="UP000229615">
    <property type="component" value="Unassembled WGS sequence"/>
</dbReference>
<dbReference type="HAMAP" id="MF_01464_B">
    <property type="entry name" value="SecF_B"/>
    <property type="match status" value="1"/>
</dbReference>
<evidence type="ECO:0000256" key="10">
    <source>
        <dbReference type="HAMAP-Rule" id="MF_01464"/>
    </source>
</evidence>
<dbReference type="GO" id="GO:0015450">
    <property type="term" value="F:protein-transporting ATPase activity"/>
    <property type="evidence" value="ECO:0007669"/>
    <property type="project" value="InterPro"/>
</dbReference>
<feature type="transmembrane region" description="Helical" evidence="10">
    <location>
        <begin position="243"/>
        <end position="261"/>
    </location>
</feature>
<keyword evidence="5 10" id="KW-0812">Transmembrane</keyword>
<feature type="transmembrane region" description="Helical" evidence="10">
    <location>
        <begin position="9"/>
        <end position="31"/>
    </location>
</feature>
<keyword evidence="2 10" id="KW-0813">Transport</keyword>
<dbReference type="InterPro" id="IPR022645">
    <property type="entry name" value="SecD/SecF_bac"/>
</dbReference>
<dbReference type="PANTHER" id="PTHR30081:SF8">
    <property type="entry name" value="PROTEIN TRANSLOCASE SUBUNIT SECF"/>
    <property type="match status" value="1"/>
</dbReference>
<evidence type="ECO:0000313" key="12">
    <source>
        <dbReference type="EMBL" id="PIR88447.1"/>
    </source>
</evidence>
<dbReference type="InterPro" id="IPR048634">
    <property type="entry name" value="SecD_SecF_C"/>
</dbReference>
<proteinExistence type="inferred from homology"/>
<evidence type="ECO:0000256" key="4">
    <source>
        <dbReference type="ARBA" id="ARBA00022519"/>
    </source>
</evidence>
<dbReference type="GO" id="GO:0043952">
    <property type="term" value="P:protein transport by the Sec complex"/>
    <property type="evidence" value="ECO:0007669"/>
    <property type="project" value="UniProtKB-UniRule"/>
</dbReference>
<keyword evidence="8 10" id="KW-0811">Translocation</keyword>
<comment type="similarity">
    <text evidence="10">Belongs to the SecD/SecF family. SecF subfamily.</text>
</comment>
<dbReference type="InterPro" id="IPR005665">
    <property type="entry name" value="SecF_bac"/>
</dbReference>
<gene>
    <name evidence="10 12" type="primary">secF</name>
    <name evidence="12" type="ORF">COU09_02120</name>
</gene>
<dbReference type="Pfam" id="PF02355">
    <property type="entry name" value="SecD_SecF_C"/>
    <property type="match status" value="1"/>
</dbReference>
<evidence type="ECO:0000256" key="5">
    <source>
        <dbReference type="ARBA" id="ARBA00022692"/>
    </source>
</evidence>
<evidence type="ECO:0000313" key="13">
    <source>
        <dbReference type="Proteomes" id="UP000229615"/>
    </source>
</evidence>
<protein>
    <recommendedName>
        <fullName evidence="10">Protein-export membrane protein SecF</fullName>
    </recommendedName>
</protein>
<evidence type="ECO:0000256" key="7">
    <source>
        <dbReference type="ARBA" id="ARBA00022989"/>
    </source>
</evidence>
<dbReference type="PRINTS" id="PR01755">
    <property type="entry name" value="SECFTRNLCASE"/>
</dbReference>
<keyword evidence="4" id="KW-0997">Cell inner membrane</keyword>
<dbReference type="NCBIfam" id="TIGR00966">
    <property type="entry name" value="transloc_SecF"/>
    <property type="match status" value="1"/>
</dbReference>
<dbReference type="InterPro" id="IPR022813">
    <property type="entry name" value="SecD/SecF_arch_bac"/>
</dbReference>
<dbReference type="PANTHER" id="PTHR30081">
    <property type="entry name" value="PROTEIN-EXPORT MEMBRANE PROTEIN SEC"/>
    <property type="match status" value="1"/>
</dbReference>
<dbReference type="SUPFAM" id="SSF82866">
    <property type="entry name" value="Multidrug efflux transporter AcrB transmembrane domain"/>
    <property type="match status" value="1"/>
</dbReference>
<dbReference type="PROSITE" id="PS50156">
    <property type="entry name" value="SSD"/>
    <property type="match status" value="1"/>
</dbReference>
<comment type="caution">
    <text evidence="12">The sequence shown here is derived from an EMBL/GenBank/DDBJ whole genome shotgun (WGS) entry which is preliminary data.</text>
</comment>
<keyword evidence="7 10" id="KW-1133">Transmembrane helix</keyword>
<evidence type="ECO:0000256" key="2">
    <source>
        <dbReference type="ARBA" id="ARBA00022448"/>
    </source>
</evidence>
<keyword evidence="3 10" id="KW-1003">Cell membrane</keyword>
<dbReference type="Pfam" id="PF07549">
    <property type="entry name" value="Sec_GG"/>
    <property type="match status" value="1"/>
</dbReference>
<evidence type="ECO:0000256" key="8">
    <source>
        <dbReference type="ARBA" id="ARBA00023010"/>
    </source>
</evidence>
<dbReference type="EMBL" id="PFBB01000023">
    <property type="protein sequence ID" value="PIR88447.1"/>
    <property type="molecule type" value="Genomic_DNA"/>
</dbReference>
<feature type="transmembrane region" description="Helical" evidence="10">
    <location>
        <begin position="267"/>
        <end position="293"/>
    </location>
</feature>